<dbReference type="Pfam" id="PF13966">
    <property type="entry name" value="zf-RVT"/>
    <property type="match status" value="1"/>
</dbReference>
<feature type="domain" description="Reverse transcriptase zinc-binding" evidence="1">
    <location>
        <begin position="20"/>
        <end position="62"/>
    </location>
</feature>
<keyword evidence="3" id="KW-1185">Reference proteome</keyword>
<evidence type="ECO:0000313" key="3">
    <source>
        <dbReference type="Proteomes" id="UP001454036"/>
    </source>
</evidence>
<proteinExistence type="predicted"/>
<dbReference type="AlphaFoldDB" id="A0AAV3QV38"/>
<evidence type="ECO:0000313" key="2">
    <source>
        <dbReference type="EMBL" id="GAA0166760.1"/>
    </source>
</evidence>
<accession>A0AAV3QV38</accession>
<organism evidence="2 3">
    <name type="scientific">Lithospermum erythrorhizon</name>
    <name type="common">Purple gromwell</name>
    <name type="synonym">Lithospermum officinale var. erythrorhizon</name>
    <dbReference type="NCBI Taxonomy" id="34254"/>
    <lineage>
        <taxon>Eukaryota</taxon>
        <taxon>Viridiplantae</taxon>
        <taxon>Streptophyta</taxon>
        <taxon>Embryophyta</taxon>
        <taxon>Tracheophyta</taxon>
        <taxon>Spermatophyta</taxon>
        <taxon>Magnoliopsida</taxon>
        <taxon>eudicotyledons</taxon>
        <taxon>Gunneridae</taxon>
        <taxon>Pentapetalae</taxon>
        <taxon>asterids</taxon>
        <taxon>lamiids</taxon>
        <taxon>Boraginales</taxon>
        <taxon>Boraginaceae</taxon>
        <taxon>Boraginoideae</taxon>
        <taxon>Lithospermeae</taxon>
        <taxon>Lithospermum</taxon>
    </lineage>
</organism>
<sequence>MEILKIPLPHLHRADVASWFHNLLPTMDNLLKRKVNATQDCKPCKYHKEDIIHVFNSCDFGQQEHGRTWQGSQSRPDIASFASTSDHLYF</sequence>
<comment type="caution">
    <text evidence="2">The sequence shown here is derived from an EMBL/GenBank/DDBJ whole genome shotgun (WGS) entry which is preliminary data.</text>
</comment>
<protein>
    <recommendedName>
        <fullName evidence="1">Reverse transcriptase zinc-binding domain-containing protein</fullName>
    </recommendedName>
</protein>
<dbReference type="Proteomes" id="UP001454036">
    <property type="component" value="Unassembled WGS sequence"/>
</dbReference>
<dbReference type="InterPro" id="IPR026960">
    <property type="entry name" value="RVT-Znf"/>
</dbReference>
<name>A0AAV3QV38_LITER</name>
<reference evidence="2 3" key="1">
    <citation type="submission" date="2024-01" db="EMBL/GenBank/DDBJ databases">
        <title>The complete chloroplast genome sequence of Lithospermum erythrorhizon: insights into the phylogenetic relationship among Boraginaceae species and the maternal lineages of purple gromwells.</title>
        <authorList>
            <person name="Okada T."/>
            <person name="Watanabe K."/>
        </authorList>
    </citation>
    <scope>NUCLEOTIDE SEQUENCE [LARGE SCALE GENOMIC DNA]</scope>
</reference>
<evidence type="ECO:0000259" key="1">
    <source>
        <dbReference type="Pfam" id="PF13966"/>
    </source>
</evidence>
<gene>
    <name evidence="2" type="ORF">LIER_21845</name>
</gene>
<dbReference type="EMBL" id="BAABME010005846">
    <property type="protein sequence ID" value="GAA0166760.1"/>
    <property type="molecule type" value="Genomic_DNA"/>
</dbReference>